<dbReference type="GO" id="GO:0004497">
    <property type="term" value="F:monooxygenase activity"/>
    <property type="evidence" value="ECO:0007669"/>
    <property type="project" value="InterPro"/>
</dbReference>
<reference evidence="12" key="1">
    <citation type="journal article" date="2005" name="Nature">
        <title>Sequencing of Aspergillus nidulans and comparative analysis with A. fumigatus and A. oryzae.</title>
        <authorList>
            <person name="Galagan J.E."/>
            <person name="Calvo S.E."/>
            <person name="Cuomo C."/>
            <person name="Ma L.J."/>
            <person name="Wortman J.R."/>
            <person name="Batzoglou S."/>
            <person name="Lee S.I."/>
            <person name="Basturkmen M."/>
            <person name="Spevak C.C."/>
            <person name="Clutterbuck J."/>
            <person name="Kapitonov V."/>
            <person name="Jurka J."/>
            <person name="Scazzocchio C."/>
            <person name="Farman M."/>
            <person name="Butler J."/>
            <person name="Purcell S."/>
            <person name="Harris S."/>
            <person name="Braus G.H."/>
            <person name="Draht O."/>
            <person name="Busch S."/>
            <person name="D'Enfert C."/>
            <person name="Bouchier C."/>
            <person name="Goldman G.H."/>
            <person name="Bell-Pedersen D."/>
            <person name="Griffiths-Jones S."/>
            <person name="Doonan J.H."/>
            <person name="Yu J."/>
            <person name="Vienken K."/>
            <person name="Pain A."/>
            <person name="Freitag M."/>
            <person name="Selker E.U."/>
            <person name="Archer D.B."/>
            <person name="Penalva M.A."/>
            <person name="Oakley B.R."/>
            <person name="Momany M."/>
            <person name="Tanaka T."/>
            <person name="Kumagai T."/>
            <person name="Asai K."/>
            <person name="Machida M."/>
            <person name="Nierman W.C."/>
            <person name="Denning D.W."/>
            <person name="Caddick M."/>
            <person name="Hynes M."/>
            <person name="Paoletti M."/>
            <person name="Fischer R."/>
            <person name="Miller B."/>
            <person name="Dyer P."/>
            <person name="Sachs M.S."/>
            <person name="Osmani S.A."/>
            <person name="Birren B.W."/>
        </authorList>
    </citation>
    <scope>NUCLEOTIDE SEQUENCE [LARGE SCALE GENOMIC DNA]</scope>
    <source>
        <strain evidence="12">FGSC A4 / ATCC 38163 / CBS 112.46 / NRRL 194 / M139</strain>
    </source>
</reference>
<dbReference type="OrthoDB" id="4473293at2759"/>
<dbReference type="VEuPathDB" id="FungiDB:AN9214"/>
<evidence type="ECO:0000313" key="11">
    <source>
        <dbReference type="EMBL" id="CBF82309.1"/>
    </source>
</evidence>
<evidence type="ECO:0000256" key="8">
    <source>
        <dbReference type="ARBA" id="ARBA00023004"/>
    </source>
</evidence>
<dbReference type="Proteomes" id="UP000000560">
    <property type="component" value="Chromosome VI"/>
</dbReference>
<dbReference type="GO" id="GO:0005506">
    <property type="term" value="F:iron ion binding"/>
    <property type="evidence" value="ECO:0007669"/>
    <property type="project" value="InterPro"/>
</dbReference>
<comment type="subcellular location">
    <subcellularLocation>
        <location evidence="2">Endoplasmic reticulum membrane</location>
        <topology evidence="2">Single-pass membrane protein</topology>
    </subcellularLocation>
</comment>
<dbReference type="InterPro" id="IPR036396">
    <property type="entry name" value="Cyt_P450_sf"/>
</dbReference>
<dbReference type="CDD" id="cd11040">
    <property type="entry name" value="CYP7_CYP8-like"/>
    <property type="match status" value="1"/>
</dbReference>
<dbReference type="AlphaFoldDB" id="C8VJS0"/>
<dbReference type="InterPro" id="IPR001128">
    <property type="entry name" value="Cyt_P450"/>
</dbReference>
<comment type="similarity">
    <text evidence="3">Belongs to the cytochrome P450 family.</text>
</comment>
<dbReference type="PANTHER" id="PTHR24306:SF8">
    <property type="entry name" value="P450, PUTATIVE (EUROFUNG)-RELATED"/>
    <property type="match status" value="1"/>
</dbReference>
<dbReference type="Gene3D" id="1.10.630.10">
    <property type="entry name" value="Cytochrome P450"/>
    <property type="match status" value="1"/>
</dbReference>
<evidence type="ECO:0000256" key="4">
    <source>
        <dbReference type="ARBA" id="ARBA00022516"/>
    </source>
</evidence>
<evidence type="ECO:0000256" key="2">
    <source>
        <dbReference type="ARBA" id="ARBA00004389"/>
    </source>
</evidence>
<keyword evidence="4" id="KW-0443">Lipid metabolism</keyword>
<dbReference type="HOGENOM" id="CLU_018012_0_1_1"/>
<dbReference type="GeneID" id="2868008"/>
<dbReference type="STRING" id="227321.C8VJS0"/>
<organism evidence="11 12">
    <name type="scientific">Emericella nidulans (strain FGSC A4 / ATCC 38163 / CBS 112.46 / NRRL 194 / M139)</name>
    <name type="common">Aspergillus nidulans</name>
    <dbReference type="NCBI Taxonomy" id="227321"/>
    <lineage>
        <taxon>Eukaryota</taxon>
        <taxon>Fungi</taxon>
        <taxon>Dikarya</taxon>
        <taxon>Ascomycota</taxon>
        <taxon>Pezizomycotina</taxon>
        <taxon>Eurotiomycetes</taxon>
        <taxon>Eurotiomycetidae</taxon>
        <taxon>Eurotiales</taxon>
        <taxon>Aspergillaceae</taxon>
        <taxon>Aspergillus</taxon>
        <taxon>Aspergillus subgen. Nidulantes</taxon>
    </lineage>
</organism>
<evidence type="ECO:0000256" key="10">
    <source>
        <dbReference type="SAM" id="Phobius"/>
    </source>
</evidence>
<sequence length="571" mass="63674">MDCISQNSVIQRALLALYEHPVAYSVITAVFISVLCRKLLYKPRNYALFPVWATIEVAIASYLLRGDGIGRRVFSVIRRYGGSLFGITSTHQILVDFPGLDRFMARSLHTLNAEPVQYTIFTRTFGGVDSPELKRKLKNSWKDLLAPIERLFLNDASAAAALDRACVLQQAASFVSFSSSPAQMKRWELSAGIRVIPPAESGSPHKVEANLQSLTRDFGACMAIPLLYGRHFLDGNPTLLDDFWKFDNELFPLLMIGVPEWTPLRIVKDGCAARARILRELEALYRRIDQSQCGEPVESGIDMSDVSGALFERSRIYKREGWSFPERAAGDFAIFWGQNANTHPLLFWFLAYIYSTPGLLDTLRAEIAPYTCFASSQAKVPEITSIDFPGLSANCQLLKACLYETYRLVNEPISIRYVERPVTLTDGSLQHTLKTGTWVSAAHSLTQHNASIFDNPAEFRPERFLETDQVSGKRVARYGRLRPWGAGAAMCKGRTFAEKELTSAAASIVSLWDIEPAYGQVWKLPGMVPGTGVKRPVRDIRVLISRRQSIVVKGNDMSPSKGENHGKPLGV</sequence>
<dbReference type="eggNOG" id="KOG0684">
    <property type="taxonomic scope" value="Eukaryota"/>
</dbReference>
<name>C8VJS0_EMENI</name>
<keyword evidence="10" id="KW-1133">Transmembrane helix</keyword>
<keyword evidence="10" id="KW-0812">Transmembrane</keyword>
<dbReference type="RefSeq" id="XP_682483.2">
    <property type="nucleotide sequence ID" value="XM_677391.2"/>
</dbReference>
<dbReference type="EMBL" id="BN001306">
    <property type="protein sequence ID" value="CBF82309.1"/>
    <property type="molecule type" value="Genomic_DNA"/>
</dbReference>
<dbReference type="GO" id="GO:0005789">
    <property type="term" value="C:endoplasmic reticulum membrane"/>
    <property type="evidence" value="ECO:0007669"/>
    <property type="project" value="UniProtKB-SubCell"/>
</dbReference>
<reference evidence="12" key="2">
    <citation type="journal article" date="2009" name="Fungal Genet. Biol.">
        <title>The 2008 update of the Aspergillus nidulans genome annotation: a community effort.</title>
        <authorList>
            <person name="Wortman J.R."/>
            <person name="Gilsenan J.M."/>
            <person name="Joardar V."/>
            <person name="Deegan J."/>
            <person name="Clutterbuck J."/>
            <person name="Andersen M.R."/>
            <person name="Archer D."/>
            <person name="Bencina M."/>
            <person name="Braus G."/>
            <person name="Coutinho P."/>
            <person name="von Dohren H."/>
            <person name="Doonan J."/>
            <person name="Driessen A.J."/>
            <person name="Durek P."/>
            <person name="Espeso E."/>
            <person name="Fekete E."/>
            <person name="Flipphi M."/>
            <person name="Estrada C.G."/>
            <person name="Geysens S."/>
            <person name="Goldman G."/>
            <person name="de Groot P.W."/>
            <person name="Hansen K."/>
            <person name="Harris S.D."/>
            <person name="Heinekamp T."/>
            <person name="Helmstaedt K."/>
            <person name="Henrissat B."/>
            <person name="Hofmann G."/>
            <person name="Homan T."/>
            <person name="Horio T."/>
            <person name="Horiuchi H."/>
            <person name="James S."/>
            <person name="Jones M."/>
            <person name="Karaffa L."/>
            <person name="Karanyi Z."/>
            <person name="Kato M."/>
            <person name="Keller N."/>
            <person name="Kelly D.E."/>
            <person name="Kiel J.A."/>
            <person name="Kim J.M."/>
            <person name="van der Klei I.J."/>
            <person name="Klis F.M."/>
            <person name="Kovalchuk A."/>
            <person name="Krasevec N."/>
            <person name="Kubicek C.P."/>
            <person name="Liu B."/>
            <person name="Maccabe A."/>
            <person name="Meyer V."/>
            <person name="Mirabito P."/>
            <person name="Miskei M."/>
            <person name="Mos M."/>
            <person name="Mullins J."/>
            <person name="Nelson D.R."/>
            <person name="Nielsen J."/>
            <person name="Oakley B.R."/>
            <person name="Osmani S.A."/>
            <person name="Pakula T."/>
            <person name="Paszewski A."/>
            <person name="Paulsen I."/>
            <person name="Pilsyk S."/>
            <person name="Pocsi I."/>
            <person name="Punt P.J."/>
            <person name="Ram A.F."/>
            <person name="Ren Q."/>
            <person name="Robellet X."/>
            <person name="Robson G."/>
            <person name="Seiboth B."/>
            <person name="van Solingen P."/>
            <person name="Specht T."/>
            <person name="Sun J."/>
            <person name="Taheri-Talesh N."/>
            <person name="Takeshita N."/>
            <person name="Ussery D."/>
            <person name="vanKuyk P.A."/>
            <person name="Visser H."/>
            <person name="van de Vondervoort P.J."/>
            <person name="de Vries R.P."/>
            <person name="Walton J."/>
            <person name="Xiang X."/>
            <person name="Xiong Y."/>
            <person name="Zeng A.P."/>
            <person name="Brandt B.W."/>
            <person name="Cornell M.J."/>
            <person name="van den Hondel C.A."/>
            <person name="Visser J."/>
            <person name="Oliver S.G."/>
            <person name="Turner G."/>
        </authorList>
    </citation>
    <scope>GENOME REANNOTATION</scope>
    <source>
        <strain evidence="12">FGSC A4 / ATCC 38163 / CBS 112.46 / NRRL 194 / M139</strain>
    </source>
</reference>
<dbReference type="InterPro" id="IPR002403">
    <property type="entry name" value="Cyt_P450_E_grp-IV"/>
</dbReference>
<keyword evidence="8 9" id="KW-0408">Iron</keyword>
<dbReference type="KEGG" id="ani:ANIA_09214"/>
<keyword evidence="10" id="KW-0472">Membrane</keyword>
<dbReference type="OMA" id="GACMSIP"/>
<feature type="binding site" description="axial binding residue" evidence="9">
    <location>
        <position position="491"/>
    </location>
    <ligand>
        <name>heme</name>
        <dbReference type="ChEBI" id="CHEBI:30413"/>
    </ligand>
    <ligandPart>
        <name>Fe</name>
        <dbReference type="ChEBI" id="CHEBI:18248"/>
    </ligandPart>
</feature>
<dbReference type="PRINTS" id="PR00465">
    <property type="entry name" value="EP450IV"/>
</dbReference>
<evidence type="ECO:0000256" key="6">
    <source>
        <dbReference type="ARBA" id="ARBA00022723"/>
    </source>
</evidence>
<accession>C8VJS0</accession>
<proteinExistence type="inferred from homology"/>
<keyword evidence="7" id="KW-0560">Oxidoreductase</keyword>
<dbReference type="GO" id="GO:0016705">
    <property type="term" value="F:oxidoreductase activity, acting on paired donors, with incorporation or reduction of molecular oxygen"/>
    <property type="evidence" value="ECO:0007669"/>
    <property type="project" value="InterPro"/>
</dbReference>
<evidence type="ECO:0000256" key="3">
    <source>
        <dbReference type="ARBA" id="ARBA00010617"/>
    </source>
</evidence>
<comment type="cofactor">
    <cofactor evidence="1 9">
        <name>heme</name>
        <dbReference type="ChEBI" id="CHEBI:30413"/>
    </cofactor>
</comment>
<dbReference type="Pfam" id="PF00067">
    <property type="entry name" value="p450"/>
    <property type="match status" value="1"/>
</dbReference>
<keyword evidence="4" id="KW-0444">Lipid biosynthesis</keyword>
<evidence type="ECO:0000256" key="5">
    <source>
        <dbReference type="ARBA" id="ARBA00022617"/>
    </source>
</evidence>
<feature type="transmembrane region" description="Helical" evidence="10">
    <location>
        <begin position="47"/>
        <end position="64"/>
    </location>
</feature>
<keyword evidence="12" id="KW-1185">Reference proteome</keyword>
<dbReference type="SUPFAM" id="SSF48264">
    <property type="entry name" value="Cytochrome P450"/>
    <property type="match status" value="1"/>
</dbReference>
<keyword evidence="6 9" id="KW-0479">Metal-binding</keyword>
<evidence type="ECO:0000256" key="7">
    <source>
        <dbReference type="ARBA" id="ARBA00023002"/>
    </source>
</evidence>
<gene>
    <name evidence="11" type="ORF">ANIA_09214</name>
</gene>
<dbReference type="GO" id="GO:0020037">
    <property type="term" value="F:heme binding"/>
    <property type="evidence" value="ECO:0007669"/>
    <property type="project" value="InterPro"/>
</dbReference>
<evidence type="ECO:0000256" key="1">
    <source>
        <dbReference type="ARBA" id="ARBA00001971"/>
    </source>
</evidence>
<dbReference type="PANTHER" id="PTHR24306">
    <property type="match status" value="1"/>
</dbReference>
<evidence type="ECO:0000313" key="12">
    <source>
        <dbReference type="Proteomes" id="UP000000560"/>
    </source>
</evidence>
<protein>
    <submittedName>
        <fullName evidence="11">Cytochrome P450, putative (Eurofung)</fullName>
    </submittedName>
</protein>
<feature type="transmembrane region" description="Helical" evidence="10">
    <location>
        <begin position="22"/>
        <end position="40"/>
    </location>
</feature>
<dbReference type="InParanoid" id="C8VJS0"/>
<evidence type="ECO:0000256" key="9">
    <source>
        <dbReference type="PIRSR" id="PIRSR602403-1"/>
    </source>
</evidence>
<keyword evidence="5 9" id="KW-0349">Heme</keyword>